<dbReference type="EMBL" id="GDQN01003629">
    <property type="protein sequence ID" value="JAT87425.1"/>
    <property type="molecule type" value="Transcribed_RNA"/>
</dbReference>
<protein>
    <submittedName>
        <fullName evidence="2">Uncharacterized protein</fullName>
    </submittedName>
</protein>
<accession>A0A1E1WKC1</accession>
<keyword evidence="1" id="KW-0812">Transmembrane</keyword>
<reference evidence="2" key="1">
    <citation type="submission" date="2015-09" db="EMBL/GenBank/DDBJ databases">
        <title>De novo assembly of Pectinophora gossypiella (Pink Bollworm) gut transcriptome.</title>
        <authorList>
            <person name="Tassone E.E."/>
        </authorList>
    </citation>
    <scope>NUCLEOTIDE SEQUENCE</scope>
</reference>
<proteinExistence type="predicted"/>
<evidence type="ECO:0000256" key="1">
    <source>
        <dbReference type="SAM" id="Phobius"/>
    </source>
</evidence>
<evidence type="ECO:0000313" key="2">
    <source>
        <dbReference type="EMBL" id="JAT87425.1"/>
    </source>
</evidence>
<gene>
    <name evidence="2" type="ORF">g.15363</name>
</gene>
<dbReference type="OrthoDB" id="443634at2759"/>
<name>A0A1E1WKC1_PECGO</name>
<keyword evidence="1" id="KW-0472">Membrane</keyword>
<dbReference type="AlphaFoldDB" id="A0A1E1WKC1"/>
<organism evidence="2">
    <name type="scientific">Pectinophora gossypiella</name>
    <name type="common">Cotton pink bollworm</name>
    <name type="synonym">Depressaria gossypiella</name>
    <dbReference type="NCBI Taxonomy" id="13191"/>
    <lineage>
        <taxon>Eukaryota</taxon>
        <taxon>Metazoa</taxon>
        <taxon>Ecdysozoa</taxon>
        <taxon>Arthropoda</taxon>
        <taxon>Hexapoda</taxon>
        <taxon>Insecta</taxon>
        <taxon>Pterygota</taxon>
        <taxon>Neoptera</taxon>
        <taxon>Endopterygota</taxon>
        <taxon>Lepidoptera</taxon>
        <taxon>Glossata</taxon>
        <taxon>Ditrysia</taxon>
        <taxon>Gelechioidea</taxon>
        <taxon>Gelechiidae</taxon>
        <taxon>Apatetrinae</taxon>
        <taxon>Pectinophora</taxon>
    </lineage>
</organism>
<feature type="transmembrane region" description="Helical" evidence="1">
    <location>
        <begin position="65"/>
        <end position="89"/>
    </location>
</feature>
<keyword evidence="1" id="KW-1133">Transmembrane helix</keyword>
<sequence>MLHPTKDMKTAIAEHSPILVVSYTTASPLYVSVRTVTKDGYYSDLSEVHTLNMEGMAEPQSAMGAIWWGAGAAVIVGIALGGALLHLAIRHRRLTRSFLRFTSHTPRYDSRRGQATIGDHDDDDVPPIHGFSDDEPLVIA</sequence>